<feature type="region of interest" description="Disordered" evidence="1">
    <location>
        <begin position="1"/>
        <end position="55"/>
    </location>
</feature>
<proteinExistence type="predicted"/>
<dbReference type="EMBL" id="CAAALY010017931">
    <property type="protein sequence ID" value="VEL13484.1"/>
    <property type="molecule type" value="Genomic_DNA"/>
</dbReference>
<reference evidence="2" key="1">
    <citation type="submission" date="2018-11" db="EMBL/GenBank/DDBJ databases">
        <authorList>
            <consortium name="Pathogen Informatics"/>
        </authorList>
    </citation>
    <scope>NUCLEOTIDE SEQUENCE</scope>
</reference>
<feature type="compositionally biased region" description="Basic residues" evidence="1">
    <location>
        <begin position="18"/>
        <end position="29"/>
    </location>
</feature>
<name>A0A3S5AD94_9PLAT</name>
<organism evidence="2 3">
    <name type="scientific">Protopolystoma xenopodis</name>
    <dbReference type="NCBI Taxonomy" id="117903"/>
    <lineage>
        <taxon>Eukaryota</taxon>
        <taxon>Metazoa</taxon>
        <taxon>Spiralia</taxon>
        <taxon>Lophotrochozoa</taxon>
        <taxon>Platyhelminthes</taxon>
        <taxon>Monogenea</taxon>
        <taxon>Polyopisthocotylea</taxon>
        <taxon>Polystomatidea</taxon>
        <taxon>Polystomatidae</taxon>
        <taxon>Protopolystoma</taxon>
    </lineage>
</organism>
<dbReference type="AlphaFoldDB" id="A0A3S5AD94"/>
<keyword evidence="3" id="KW-1185">Reference proteome</keyword>
<accession>A0A3S5AD94</accession>
<evidence type="ECO:0000256" key="1">
    <source>
        <dbReference type="SAM" id="MobiDB-lite"/>
    </source>
</evidence>
<comment type="caution">
    <text evidence="2">The sequence shown here is derived from an EMBL/GenBank/DDBJ whole genome shotgun (WGS) entry which is preliminary data.</text>
</comment>
<protein>
    <submittedName>
        <fullName evidence="2">Uncharacterized protein</fullName>
    </submittedName>
</protein>
<sequence>MQSSACNLTSSQLQPPPFRRHHHHFSPRLRLKEPSGTRIVDGPHLDTPTDTERACARTPGGFIQLSRDERHGAGRFDAGRAAAVAGGKHTYFAAALLATGMGMEAD</sequence>
<gene>
    <name evidence="2" type="ORF">PXEA_LOCUS6924</name>
</gene>
<feature type="compositionally biased region" description="Polar residues" evidence="1">
    <location>
        <begin position="1"/>
        <end position="13"/>
    </location>
</feature>
<evidence type="ECO:0000313" key="3">
    <source>
        <dbReference type="Proteomes" id="UP000784294"/>
    </source>
</evidence>
<dbReference type="Proteomes" id="UP000784294">
    <property type="component" value="Unassembled WGS sequence"/>
</dbReference>
<evidence type="ECO:0000313" key="2">
    <source>
        <dbReference type="EMBL" id="VEL13484.1"/>
    </source>
</evidence>